<comment type="similarity">
    <text evidence="2 7">Belongs to the precorrin methyltransferase family.</text>
</comment>
<evidence type="ECO:0000313" key="10">
    <source>
        <dbReference type="Proteomes" id="UP000323521"/>
    </source>
</evidence>
<dbReference type="CDD" id="cd11645">
    <property type="entry name" value="Precorrin_2_C20_MT"/>
    <property type="match status" value="1"/>
</dbReference>
<feature type="domain" description="Tetrapyrrole methylase" evidence="8">
    <location>
        <begin position="3"/>
        <end position="204"/>
    </location>
</feature>
<dbReference type="Gene3D" id="3.40.1010.10">
    <property type="entry name" value="Cobalt-precorrin-4 Transmethylase, Domain 1"/>
    <property type="match status" value="1"/>
</dbReference>
<dbReference type="Pfam" id="PF00590">
    <property type="entry name" value="TP_methylase"/>
    <property type="match status" value="1"/>
</dbReference>
<gene>
    <name evidence="9" type="ORF">DCMF_28265</name>
</gene>
<keyword evidence="10" id="KW-1185">Reference proteome</keyword>
<dbReference type="PANTHER" id="PTHR43467">
    <property type="entry name" value="COBALT-PRECORRIN-2 C(20)-METHYLTRANSFERASE"/>
    <property type="match status" value="1"/>
</dbReference>
<comment type="pathway">
    <text evidence="1">Cofactor biosynthesis; adenosylcobalamin biosynthesis.</text>
</comment>
<dbReference type="InterPro" id="IPR035996">
    <property type="entry name" value="4pyrrol_Methylase_sf"/>
</dbReference>
<evidence type="ECO:0000256" key="4">
    <source>
        <dbReference type="ARBA" id="ARBA00022603"/>
    </source>
</evidence>
<evidence type="ECO:0000256" key="5">
    <source>
        <dbReference type="ARBA" id="ARBA00022679"/>
    </source>
</evidence>
<organism evidence="9 10">
    <name type="scientific">Formimonas warabiya</name>
    <dbReference type="NCBI Taxonomy" id="1761012"/>
    <lineage>
        <taxon>Bacteria</taxon>
        <taxon>Bacillati</taxon>
        <taxon>Bacillota</taxon>
        <taxon>Clostridia</taxon>
        <taxon>Eubacteriales</taxon>
        <taxon>Peptococcaceae</taxon>
        <taxon>Candidatus Formimonas</taxon>
    </lineage>
</organism>
<dbReference type="OrthoDB" id="9804789at2"/>
<evidence type="ECO:0000256" key="3">
    <source>
        <dbReference type="ARBA" id="ARBA00022573"/>
    </source>
</evidence>
<keyword evidence="5 9" id="KW-0808">Transferase</keyword>
<dbReference type="Gene3D" id="3.30.950.10">
    <property type="entry name" value="Methyltransferase, Cobalt-precorrin-4 Transmethylase, Domain 2"/>
    <property type="match status" value="1"/>
</dbReference>
<dbReference type="PANTHER" id="PTHR43467:SF2">
    <property type="entry name" value="COBALT-PRECORRIN-2 C(20)-METHYLTRANSFERASE"/>
    <property type="match status" value="1"/>
</dbReference>
<dbReference type="GO" id="GO:0032259">
    <property type="term" value="P:methylation"/>
    <property type="evidence" value="ECO:0007669"/>
    <property type="project" value="UniProtKB-KW"/>
</dbReference>
<dbReference type="Proteomes" id="UP000323521">
    <property type="component" value="Chromosome"/>
</dbReference>
<evidence type="ECO:0000256" key="6">
    <source>
        <dbReference type="ARBA" id="ARBA00022691"/>
    </source>
</evidence>
<dbReference type="GO" id="GO:0009236">
    <property type="term" value="P:cobalamin biosynthetic process"/>
    <property type="evidence" value="ECO:0007669"/>
    <property type="project" value="UniProtKB-UniRule"/>
</dbReference>
<protein>
    <submittedName>
        <fullName evidence="9">Precorrin-2 C(20)-methyltransferase</fullName>
    </submittedName>
</protein>
<name>A0A3G1L0F1_FORW1</name>
<dbReference type="EMBL" id="CP017634">
    <property type="protein sequence ID" value="ATW28128.1"/>
    <property type="molecule type" value="Genomic_DNA"/>
</dbReference>
<dbReference type="InterPro" id="IPR014777">
    <property type="entry name" value="4pyrrole_Mease_sub1"/>
</dbReference>
<dbReference type="GO" id="GO:0030788">
    <property type="term" value="F:precorrin-2 C20-methyltransferase activity"/>
    <property type="evidence" value="ECO:0007669"/>
    <property type="project" value="InterPro"/>
</dbReference>
<dbReference type="InterPro" id="IPR000878">
    <property type="entry name" value="4pyrrol_Mease"/>
</dbReference>
<keyword evidence="6" id="KW-0949">S-adenosyl-L-methionine</keyword>
<sequence length="231" mass="25597">MARFYGIGVGPGDPELLTIKAARILESIDVLLLPESQKGNNNIAYEIAAEHINPEAKLISVEFPMVTDTEIINKSGKLAAEVVERYVREGKNTAFITLGDPSVYSTYNYIVKHLSADIEIETVPGITSFCAAAARVNRSLAEGDEILSIIPATSTKRLMEMALDVTHSVVFMKVYNQKDKVLKLLEEYEMEDSSVLVKRCGFEDCSVHYDLKEALSGDKQYLSIVLSRKES</sequence>
<dbReference type="UniPathway" id="UPA00148"/>
<dbReference type="InterPro" id="IPR006364">
    <property type="entry name" value="CobI/CbiL/CobIJ_dom"/>
</dbReference>
<dbReference type="AlphaFoldDB" id="A0A3G1L0F1"/>
<dbReference type="RefSeq" id="WP_148137541.1">
    <property type="nucleotide sequence ID" value="NZ_CP017634.1"/>
</dbReference>
<keyword evidence="4 9" id="KW-0489">Methyltransferase</keyword>
<dbReference type="InterPro" id="IPR012382">
    <property type="entry name" value="CobI/CbiL"/>
</dbReference>
<reference evidence="9 10" key="1">
    <citation type="submission" date="2016-10" db="EMBL/GenBank/DDBJ databases">
        <title>Complete Genome Sequence of Peptococcaceae strain DCMF.</title>
        <authorList>
            <person name="Edwards R.J."/>
            <person name="Holland S.I."/>
            <person name="Deshpande N.P."/>
            <person name="Wong Y.K."/>
            <person name="Ertan H."/>
            <person name="Manefield M."/>
            <person name="Russell T.L."/>
            <person name="Lee M.J."/>
        </authorList>
    </citation>
    <scope>NUCLEOTIDE SEQUENCE [LARGE SCALE GENOMIC DNA]</scope>
    <source>
        <strain evidence="9 10">DCMF</strain>
    </source>
</reference>
<evidence type="ECO:0000256" key="2">
    <source>
        <dbReference type="ARBA" id="ARBA00005879"/>
    </source>
</evidence>
<evidence type="ECO:0000313" key="9">
    <source>
        <dbReference type="EMBL" id="ATW28128.1"/>
    </source>
</evidence>
<evidence type="ECO:0000259" key="8">
    <source>
        <dbReference type="Pfam" id="PF00590"/>
    </source>
</evidence>
<proteinExistence type="inferred from homology"/>
<dbReference type="NCBIfam" id="TIGR01467">
    <property type="entry name" value="cobI_cbiL"/>
    <property type="match status" value="1"/>
</dbReference>
<accession>A0A3G1L0F1</accession>
<dbReference type="PIRSF" id="PIRSF036427">
    <property type="entry name" value="Precrrn-2_mtase"/>
    <property type="match status" value="1"/>
</dbReference>
<dbReference type="SUPFAM" id="SSF53790">
    <property type="entry name" value="Tetrapyrrole methylase"/>
    <property type="match status" value="1"/>
</dbReference>
<keyword evidence="3" id="KW-0169">Cobalamin biosynthesis</keyword>
<evidence type="ECO:0000256" key="7">
    <source>
        <dbReference type="PIRNR" id="PIRNR036427"/>
    </source>
</evidence>
<dbReference type="KEGG" id="fwa:DCMF_28265"/>
<dbReference type="InterPro" id="IPR014776">
    <property type="entry name" value="4pyrrole_Mease_sub2"/>
</dbReference>
<evidence type="ECO:0000256" key="1">
    <source>
        <dbReference type="ARBA" id="ARBA00004953"/>
    </source>
</evidence>